<evidence type="ECO:0000313" key="2">
    <source>
        <dbReference type="Proteomes" id="UP000004018"/>
    </source>
</evidence>
<proteinExistence type="predicted"/>
<dbReference type="Proteomes" id="UP000004018">
    <property type="component" value="Unassembled WGS sequence"/>
</dbReference>
<feature type="non-terminal residue" evidence="1">
    <location>
        <position position="613"/>
    </location>
</feature>
<evidence type="ECO:0000313" key="1">
    <source>
        <dbReference type="EMBL" id="EGL42583.1"/>
    </source>
</evidence>
<keyword evidence="2" id="KW-1185">Reference proteome</keyword>
<organism evidence="1 2">
    <name type="scientific">Megasphaera lornae</name>
    <dbReference type="NCBI Taxonomy" id="1000568"/>
    <lineage>
        <taxon>Bacteria</taxon>
        <taxon>Bacillati</taxon>
        <taxon>Bacillota</taxon>
        <taxon>Negativicutes</taxon>
        <taxon>Veillonellales</taxon>
        <taxon>Veillonellaceae</taxon>
        <taxon>Megasphaera</taxon>
    </lineage>
</organism>
<name>A0ABP2L7G0_9FIRM</name>
<dbReference type="Gene3D" id="6.20.50.100">
    <property type="match status" value="1"/>
</dbReference>
<sequence length="613" mass="63593">KDGLIMGGQEITNVKAGTKDNSAATVGQINTAKNELKTEIDKKADKDAGNIGDTERTAWATKLGTGKVEANDANLVTGGTVQAALNPVKTQAETNATNITGLTTRVGKNESDIKTLQGGFTLQDANKIVGKQTVTAGSMVTVTGDKYVKATVNDKGLTLGLNEDALNSQINTQITSNSTVTGKMSAWKLKANGVKGEGTVNNTDNTVTFDVETDKGLTVSRVGNTIKYGINADKFASTVTNTINNNTNATAITNISAKFSVTDGTNTKEVNLGKGKNNNVKFVGEAGKINVAVGGDNDAPTVTVGLAKTFTDSVANNTTNIATNTSTINNITKKLTAGFNVAGDTGKSSVSLGGEKAPTVTFAGDANITSKVDGTTVTYGLNNALTNMNSITFAAPTAQVGKTSKALTINGTAGTITGLTNTTWNAEIPDDLDLSQAATQGQLKELQQSIKTTSEQLSGKSDFALERGTYKVNNGNVTLKVKNGNAKGDSSYDVTIQDVASAQATTDALNTKANKDATNIDSSVWLTKLGLTDAMHGFKVKAGTGAEQEIKNGNTVTFDADTDKGLTVSREGNTIKYGIEGSKIDLTNNTAITNINNTLKEDKATVVAGDYVT</sequence>
<comment type="caution">
    <text evidence="1">The sequence shown here is derived from an EMBL/GenBank/DDBJ whole genome shotgun (WGS) entry which is preliminary data.</text>
</comment>
<protein>
    <recommendedName>
        <fullName evidence="3">Hemagglutinin</fullName>
    </recommendedName>
</protein>
<accession>A0ABP2L7G0</accession>
<dbReference type="EMBL" id="AFIJ01000001">
    <property type="protein sequence ID" value="EGL42583.1"/>
    <property type="molecule type" value="Genomic_DNA"/>
</dbReference>
<reference evidence="1 2" key="1">
    <citation type="submission" date="2011-04" db="EMBL/GenBank/DDBJ databases">
        <authorList>
            <person name="Harkins D.M."/>
            <person name="Madupu R."/>
            <person name="Durkin A.S."/>
            <person name="Torralba M."/>
            <person name="Methe B."/>
            <person name="Sutton G.G."/>
            <person name="Nelson K.E."/>
        </authorList>
    </citation>
    <scope>NUCLEOTIDE SEQUENCE [LARGE SCALE GENOMIC DNA]</scope>
    <source>
        <strain evidence="1 2">UPII 199-6</strain>
    </source>
</reference>
<gene>
    <name evidence="1" type="ORF">HMPREF1039_1623</name>
</gene>
<dbReference type="RefSeq" id="WP_007390314.1">
    <property type="nucleotide sequence ID" value="NZ_AFIJ01000001.1"/>
</dbReference>
<evidence type="ECO:0008006" key="3">
    <source>
        <dbReference type="Google" id="ProtNLM"/>
    </source>
</evidence>
<feature type="non-terminal residue" evidence="1">
    <location>
        <position position="1"/>
    </location>
</feature>